<gene>
    <name evidence="2" type="ORF">C7M84_007169</name>
</gene>
<evidence type="ECO:0000313" key="2">
    <source>
        <dbReference type="EMBL" id="ROT74317.1"/>
    </source>
</evidence>
<dbReference type="EMBL" id="QCYY01001910">
    <property type="protein sequence ID" value="ROT74317.1"/>
    <property type="molecule type" value="Genomic_DNA"/>
</dbReference>
<reference evidence="2 3" key="2">
    <citation type="submission" date="2019-01" db="EMBL/GenBank/DDBJ databases">
        <title>The decoding of complex shrimp genome reveals the adaptation for benthos swimmer, frequently molting mechanism and breeding impact on genome.</title>
        <authorList>
            <person name="Sun Y."/>
            <person name="Gao Y."/>
            <person name="Yu Y."/>
        </authorList>
    </citation>
    <scope>NUCLEOTIDE SEQUENCE [LARGE SCALE GENOMIC DNA]</scope>
    <source>
        <tissue evidence="2">Muscle</tissue>
    </source>
</reference>
<accession>A0A423TD61</accession>
<reference evidence="2 3" key="1">
    <citation type="submission" date="2018-04" db="EMBL/GenBank/DDBJ databases">
        <authorList>
            <person name="Zhang X."/>
            <person name="Yuan J."/>
            <person name="Li F."/>
            <person name="Xiang J."/>
        </authorList>
    </citation>
    <scope>NUCLEOTIDE SEQUENCE [LARGE SCALE GENOMIC DNA]</scope>
    <source>
        <tissue evidence="2">Muscle</tissue>
    </source>
</reference>
<dbReference type="Proteomes" id="UP000283509">
    <property type="component" value="Unassembled WGS sequence"/>
</dbReference>
<evidence type="ECO:0000313" key="3">
    <source>
        <dbReference type="Proteomes" id="UP000283509"/>
    </source>
</evidence>
<organism evidence="2 3">
    <name type="scientific">Penaeus vannamei</name>
    <name type="common">Whiteleg shrimp</name>
    <name type="synonym">Litopenaeus vannamei</name>
    <dbReference type="NCBI Taxonomy" id="6689"/>
    <lineage>
        <taxon>Eukaryota</taxon>
        <taxon>Metazoa</taxon>
        <taxon>Ecdysozoa</taxon>
        <taxon>Arthropoda</taxon>
        <taxon>Crustacea</taxon>
        <taxon>Multicrustacea</taxon>
        <taxon>Malacostraca</taxon>
        <taxon>Eumalacostraca</taxon>
        <taxon>Eucarida</taxon>
        <taxon>Decapoda</taxon>
        <taxon>Dendrobranchiata</taxon>
        <taxon>Penaeoidea</taxon>
        <taxon>Penaeidae</taxon>
        <taxon>Penaeus</taxon>
    </lineage>
</organism>
<protein>
    <submittedName>
        <fullName evidence="2">Uncharacterized protein</fullName>
    </submittedName>
</protein>
<dbReference type="AlphaFoldDB" id="A0A423TD61"/>
<dbReference type="OrthoDB" id="6353995at2759"/>
<proteinExistence type="predicted"/>
<evidence type="ECO:0000256" key="1">
    <source>
        <dbReference type="SAM" id="SignalP"/>
    </source>
</evidence>
<feature type="signal peptide" evidence="1">
    <location>
        <begin position="1"/>
        <end position="29"/>
    </location>
</feature>
<name>A0A423TD61_PENVA</name>
<sequence length="141" mass="16142">MRSEVTEELKYSKAMKIWIVLLLVAVVAAEQKREAEPSGYGYRTPLYRPSFHPSVYSPYGVGLHQPYRALGVARHPYGGTSYVGPTVHRGRREADPGYVLATPYLRTPARVSGYETHVQHPGFGFSYQRQHQVHYPGYYYY</sequence>
<keyword evidence="3" id="KW-1185">Reference proteome</keyword>
<keyword evidence="1" id="KW-0732">Signal</keyword>
<feature type="chain" id="PRO_5018972064" evidence="1">
    <location>
        <begin position="30"/>
        <end position="141"/>
    </location>
</feature>
<comment type="caution">
    <text evidence="2">The sequence shown here is derived from an EMBL/GenBank/DDBJ whole genome shotgun (WGS) entry which is preliminary data.</text>
</comment>